<evidence type="ECO:0000313" key="2">
    <source>
        <dbReference type="Proteomes" id="UP000237749"/>
    </source>
</evidence>
<dbReference type="RefSeq" id="WP_104439652.1">
    <property type="nucleotide sequence ID" value="NZ_PTJA01000019.1"/>
</dbReference>
<proteinExistence type="predicted"/>
<keyword evidence="2" id="KW-1185">Reference proteome</keyword>
<dbReference type="AlphaFoldDB" id="A0A2S6HET1"/>
<dbReference type="OrthoDB" id="2595442at2"/>
<gene>
    <name evidence="1" type="ORF">BXY41_11973</name>
</gene>
<name>A0A2S6HET1_9FIRM</name>
<reference evidence="1 2" key="1">
    <citation type="submission" date="2018-02" db="EMBL/GenBank/DDBJ databases">
        <title>Genomic Encyclopedia of Archaeal and Bacterial Type Strains, Phase II (KMG-II): from individual species to whole genera.</title>
        <authorList>
            <person name="Goeker M."/>
        </authorList>
    </citation>
    <scope>NUCLEOTIDE SEQUENCE [LARGE SCALE GENOMIC DNA]</scope>
    <source>
        <strain evidence="1 2">DSM 3808</strain>
    </source>
</reference>
<dbReference type="Proteomes" id="UP000237749">
    <property type="component" value="Unassembled WGS sequence"/>
</dbReference>
<dbReference type="EMBL" id="PTJA01000019">
    <property type="protein sequence ID" value="PPK75903.1"/>
    <property type="molecule type" value="Genomic_DNA"/>
</dbReference>
<accession>A0A2S6HET1</accession>
<organism evidence="1 2">
    <name type="scientific">Lacrimispora xylanisolvens</name>
    <dbReference type="NCBI Taxonomy" id="384636"/>
    <lineage>
        <taxon>Bacteria</taxon>
        <taxon>Bacillati</taxon>
        <taxon>Bacillota</taxon>
        <taxon>Clostridia</taxon>
        <taxon>Lachnospirales</taxon>
        <taxon>Lachnospiraceae</taxon>
        <taxon>Lacrimispora</taxon>
    </lineage>
</organism>
<sequence length="291" mass="34295">MIILNEKNYIELLLTSDQIDFSKPYQTLSLLARYYCHIRGCNGDKLIEQLQDFMKQHYPRYNPVDWTSCIETCAERALKYPLCQCDGVWITSSELDVINQIKDKVLERLVFTLLCLAKYHNFRNKNNQNWVNNPDSEIYRLACITTNSYEKDIRFHKLKEAGLIDFANKIDNLSIKVLFVNDESEKRLCITDYRKLGYEWRLYKGEDYIRCSGCGILVRKTSVNKKYCKDCVKKNPYYTPVGIKSITCIDCGKHFNAEAASRDCRCDLCKTSHRKELQKLKMRRYRNKTTV</sequence>
<evidence type="ECO:0000313" key="1">
    <source>
        <dbReference type="EMBL" id="PPK75903.1"/>
    </source>
</evidence>
<protein>
    <submittedName>
        <fullName evidence="1">Uncharacterized protein</fullName>
    </submittedName>
</protein>
<comment type="caution">
    <text evidence="1">The sequence shown here is derived from an EMBL/GenBank/DDBJ whole genome shotgun (WGS) entry which is preliminary data.</text>
</comment>